<reference evidence="2 3" key="1">
    <citation type="journal article" date="2021" name="Elife">
        <title>Chloroplast acquisition without the gene transfer in kleptoplastic sea slugs, Plakobranchus ocellatus.</title>
        <authorList>
            <person name="Maeda T."/>
            <person name="Takahashi S."/>
            <person name="Yoshida T."/>
            <person name="Shimamura S."/>
            <person name="Takaki Y."/>
            <person name="Nagai Y."/>
            <person name="Toyoda A."/>
            <person name="Suzuki Y."/>
            <person name="Arimoto A."/>
            <person name="Ishii H."/>
            <person name="Satoh N."/>
            <person name="Nishiyama T."/>
            <person name="Hasebe M."/>
            <person name="Maruyama T."/>
            <person name="Minagawa J."/>
            <person name="Obokata J."/>
            <person name="Shigenobu S."/>
        </authorList>
    </citation>
    <scope>NUCLEOTIDE SEQUENCE [LARGE SCALE GENOMIC DNA]</scope>
</reference>
<protein>
    <submittedName>
        <fullName evidence="2">Uncharacterized protein</fullName>
    </submittedName>
</protein>
<gene>
    <name evidence="2" type="ORF">ElyMa_006152000</name>
</gene>
<name>A0AAV4GZ52_9GAST</name>
<dbReference type="AlphaFoldDB" id="A0AAV4GZ52"/>
<feature type="compositionally biased region" description="Polar residues" evidence="1">
    <location>
        <begin position="89"/>
        <end position="99"/>
    </location>
</feature>
<feature type="region of interest" description="Disordered" evidence="1">
    <location>
        <begin position="1"/>
        <end position="116"/>
    </location>
</feature>
<organism evidence="2 3">
    <name type="scientific">Elysia marginata</name>
    <dbReference type="NCBI Taxonomy" id="1093978"/>
    <lineage>
        <taxon>Eukaryota</taxon>
        <taxon>Metazoa</taxon>
        <taxon>Spiralia</taxon>
        <taxon>Lophotrochozoa</taxon>
        <taxon>Mollusca</taxon>
        <taxon>Gastropoda</taxon>
        <taxon>Heterobranchia</taxon>
        <taxon>Euthyneura</taxon>
        <taxon>Panpulmonata</taxon>
        <taxon>Sacoglossa</taxon>
        <taxon>Placobranchoidea</taxon>
        <taxon>Plakobranchidae</taxon>
        <taxon>Elysia</taxon>
    </lineage>
</organism>
<dbReference type="EMBL" id="BMAT01012358">
    <property type="protein sequence ID" value="GFR90534.1"/>
    <property type="molecule type" value="Genomic_DNA"/>
</dbReference>
<proteinExistence type="predicted"/>
<keyword evidence="3" id="KW-1185">Reference proteome</keyword>
<evidence type="ECO:0000313" key="2">
    <source>
        <dbReference type="EMBL" id="GFR90534.1"/>
    </source>
</evidence>
<evidence type="ECO:0000313" key="3">
    <source>
        <dbReference type="Proteomes" id="UP000762676"/>
    </source>
</evidence>
<evidence type="ECO:0000256" key="1">
    <source>
        <dbReference type="SAM" id="MobiDB-lite"/>
    </source>
</evidence>
<feature type="compositionally biased region" description="Basic residues" evidence="1">
    <location>
        <begin position="18"/>
        <end position="30"/>
    </location>
</feature>
<comment type="caution">
    <text evidence="2">The sequence shown here is derived from an EMBL/GenBank/DDBJ whole genome shotgun (WGS) entry which is preliminary data.</text>
</comment>
<accession>A0AAV4GZ52</accession>
<dbReference type="Proteomes" id="UP000762676">
    <property type="component" value="Unassembled WGS sequence"/>
</dbReference>
<feature type="compositionally biased region" description="Basic and acidic residues" evidence="1">
    <location>
        <begin position="100"/>
        <end position="116"/>
    </location>
</feature>
<sequence length="116" mass="13702">MTARWKKQQTRREVGRPGLKKKRRKDKKATKPINLTKKMKGRLKSKLQMSEKHLKKDRRNANKQKGAQDRGRSTNISHGDITRYLDQARSVSSKRSQPRLSHERLRNADTKMKVKR</sequence>